<keyword evidence="3" id="KW-0804">Transcription</keyword>
<evidence type="ECO:0000259" key="4">
    <source>
        <dbReference type="PROSITE" id="PS51077"/>
    </source>
</evidence>
<keyword evidence="2" id="KW-0238">DNA-binding</keyword>
<dbReference type="InterPro" id="IPR050707">
    <property type="entry name" value="HTH_MetabolicPath_Reg"/>
</dbReference>
<dbReference type="AlphaFoldDB" id="A0A543PE77"/>
<dbReference type="GO" id="GO:0003677">
    <property type="term" value="F:DNA binding"/>
    <property type="evidence" value="ECO:0007669"/>
    <property type="project" value="UniProtKB-KW"/>
</dbReference>
<name>A0A543PE77_9ACTN</name>
<proteinExistence type="predicted"/>
<dbReference type="Proteomes" id="UP000319865">
    <property type="component" value="Unassembled WGS sequence"/>
</dbReference>
<evidence type="ECO:0000256" key="1">
    <source>
        <dbReference type="ARBA" id="ARBA00023015"/>
    </source>
</evidence>
<dbReference type="PANTHER" id="PTHR30136">
    <property type="entry name" value="HELIX-TURN-HELIX TRANSCRIPTIONAL REGULATOR, ICLR FAMILY"/>
    <property type="match status" value="1"/>
</dbReference>
<dbReference type="InterPro" id="IPR014757">
    <property type="entry name" value="Tscrpt_reg_IclR_C"/>
</dbReference>
<dbReference type="SMART" id="SM00346">
    <property type="entry name" value="HTH_ICLR"/>
    <property type="match status" value="1"/>
</dbReference>
<dbReference type="InterPro" id="IPR029016">
    <property type="entry name" value="GAF-like_dom_sf"/>
</dbReference>
<dbReference type="Gene3D" id="3.30.450.40">
    <property type="match status" value="1"/>
</dbReference>
<dbReference type="SUPFAM" id="SSF55781">
    <property type="entry name" value="GAF domain-like"/>
    <property type="match status" value="1"/>
</dbReference>
<comment type="caution">
    <text evidence="6">The sequence shown here is derived from an EMBL/GenBank/DDBJ whole genome shotgun (WGS) entry which is preliminary data.</text>
</comment>
<evidence type="ECO:0000256" key="3">
    <source>
        <dbReference type="ARBA" id="ARBA00023163"/>
    </source>
</evidence>
<dbReference type="Gene3D" id="1.10.10.10">
    <property type="entry name" value="Winged helix-like DNA-binding domain superfamily/Winged helix DNA-binding domain"/>
    <property type="match status" value="1"/>
</dbReference>
<feature type="domain" description="IclR-ED" evidence="5">
    <location>
        <begin position="107"/>
        <end position="289"/>
    </location>
</feature>
<dbReference type="GO" id="GO:0003700">
    <property type="term" value="F:DNA-binding transcription factor activity"/>
    <property type="evidence" value="ECO:0007669"/>
    <property type="project" value="TreeGrafter"/>
</dbReference>
<protein>
    <submittedName>
        <fullName evidence="6">IclR family transcriptional regulator</fullName>
    </submittedName>
</protein>
<accession>A0A543PE77</accession>
<sequence>MRPMPVLSRRGARPNGGRDGYRFYASRDRGIMGSGMTQIDDSGPPSAIDRALDLLTIAITARRPLTLADLAAEAGIPKPTAHRILRLLVARGLLRQTDDRSYCLGPKMFALSGKALSQLDYPSEAGEGLRWLQARTPDAIHFAAMTGGVPVYVAKIEGRRPYRMASTIGTSLPVHCTSIGKAILAFMTPDRAEPYLRSSLVRRTPHTITSARTLKQQLVEIRARGFAIDDEENEENVRCVGAPVFDARGGVIGGVSVSSAIFDLSLDEALELGPSVLTAALKISTSLGAPREAIESLAALAEPMRQDGLASAENG</sequence>
<dbReference type="PROSITE" id="PS51077">
    <property type="entry name" value="HTH_ICLR"/>
    <property type="match status" value="1"/>
</dbReference>
<gene>
    <name evidence="6" type="ORF">FHU33_1782</name>
</gene>
<dbReference type="PROSITE" id="PS51078">
    <property type="entry name" value="ICLR_ED"/>
    <property type="match status" value="1"/>
</dbReference>
<dbReference type="InterPro" id="IPR036388">
    <property type="entry name" value="WH-like_DNA-bd_sf"/>
</dbReference>
<dbReference type="InterPro" id="IPR036390">
    <property type="entry name" value="WH_DNA-bd_sf"/>
</dbReference>
<dbReference type="InterPro" id="IPR005471">
    <property type="entry name" value="Tscrpt_reg_IclR_N"/>
</dbReference>
<dbReference type="Pfam" id="PF09339">
    <property type="entry name" value="HTH_IclR"/>
    <property type="match status" value="1"/>
</dbReference>
<dbReference type="SUPFAM" id="SSF46785">
    <property type="entry name" value="Winged helix' DNA-binding domain"/>
    <property type="match status" value="1"/>
</dbReference>
<reference evidence="6 7" key="1">
    <citation type="submission" date="2019-06" db="EMBL/GenBank/DDBJ databases">
        <title>Sequencing the genomes of 1000 actinobacteria strains.</title>
        <authorList>
            <person name="Klenk H.-P."/>
        </authorList>
    </citation>
    <scope>NUCLEOTIDE SEQUENCE [LARGE SCALE GENOMIC DNA]</scope>
    <source>
        <strain evidence="6 7">DSM 46837</strain>
    </source>
</reference>
<dbReference type="GO" id="GO:0045892">
    <property type="term" value="P:negative regulation of DNA-templated transcription"/>
    <property type="evidence" value="ECO:0007669"/>
    <property type="project" value="TreeGrafter"/>
</dbReference>
<organism evidence="6 7">
    <name type="scientific">Blastococcus colisei</name>
    <dbReference type="NCBI Taxonomy" id="1564162"/>
    <lineage>
        <taxon>Bacteria</taxon>
        <taxon>Bacillati</taxon>
        <taxon>Actinomycetota</taxon>
        <taxon>Actinomycetes</taxon>
        <taxon>Geodermatophilales</taxon>
        <taxon>Geodermatophilaceae</taxon>
        <taxon>Blastococcus</taxon>
    </lineage>
</organism>
<dbReference type="EMBL" id="VFQE01000001">
    <property type="protein sequence ID" value="TQN42383.1"/>
    <property type="molecule type" value="Genomic_DNA"/>
</dbReference>
<keyword evidence="1" id="KW-0805">Transcription regulation</keyword>
<evidence type="ECO:0000259" key="5">
    <source>
        <dbReference type="PROSITE" id="PS51078"/>
    </source>
</evidence>
<evidence type="ECO:0000313" key="7">
    <source>
        <dbReference type="Proteomes" id="UP000319865"/>
    </source>
</evidence>
<feature type="domain" description="HTH iclR-type" evidence="4">
    <location>
        <begin position="45"/>
        <end position="106"/>
    </location>
</feature>
<dbReference type="Pfam" id="PF01614">
    <property type="entry name" value="IclR_C"/>
    <property type="match status" value="1"/>
</dbReference>
<keyword evidence="7" id="KW-1185">Reference proteome</keyword>
<dbReference type="PANTHER" id="PTHR30136:SF24">
    <property type="entry name" value="HTH-TYPE TRANSCRIPTIONAL REPRESSOR ALLR"/>
    <property type="match status" value="1"/>
</dbReference>
<evidence type="ECO:0000256" key="2">
    <source>
        <dbReference type="ARBA" id="ARBA00023125"/>
    </source>
</evidence>
<evidence type="ECO:0000313" key="6">
    <source>
        <dbReference type="EMBL" id="TQN42383.1"/>
    </source>
</evidence>
<dbReference type="OrthoDB" id="60629at2"/>